<dbReference type="HOGENOM" id="CLU_2784450_0_0_6"/>
<dbReference type="Proteomes" id="UP000009220">
    <property type="component" value="Chromosome"/>
</dbReference>
<protein>
    <submittedName>
        <fullName evidence="1">Uncharacterized protein</fullName>
    </submittedName>
</protein>
<dbReference type="STRING" id="743299.Acife_3178"/>
<evidence type="ECO:0000313" key="1">
    <source>
        <dbReference type="EMBL" id="AEM49240.1"/>
    </source>
</evidence>
<dbReference type="AlphaFoldDB" id="G0JLS8"/>
<accession>G0JLS8</accession>
<name>G0JLS8_9PROT</name>
<evidence type="ECO:0000313" key="2">
    <source>
        <dbReference type="Proteomes" id="UP000009220"/>
    </source>
</evidence>
<dbReference type="EMBL" id="CP002985">
    <property type="protein sequence ID" value="AEM49240.1"/>
    <property type="molecule type" value="Genomic_DNA"/>
</dbReference>
<proteinExistence type="predicted"/>
<reference evidence="1 2" key="1">
    <citation type="journal article" date="2011" name="J. Bacteriol.">
        <title>Draft genome of the psychrotolerant acidophile Acidithiobacillus ferrivorans SS3.</title>
        <authorList>
            <person name="Liljeqvist M."/>
            <person name="Valdes J."/>
            <person name="Holmes D.S."/>
            <person name="Dopson M."/>
        </authorList>
    </citation>
    <scope>NUCLEOTIDE SEQUENCE [LARGE SCALE GENOMIC DNA]</scope>
    <source>
        <strain evidence="1 2">SS3</strain>
    </source>
</reference>
<organism evidence="1 2">
    <name type="scientific">Acidithiobacillus ferrivorans SS3</name>
    <dbReference type="NCBI Taxonomy" id="743299"/>
    <lineage>
        <taxon>Bacteria</taxon>
        <taxon>Pseudomonadati</taxon>
        <taxon>Pseudomonadota</taxon>
        <taxon>Acidithiobacillia</taxon>
        <taxon>Acidithiobacillales</taxon>
        <taxon>Acidithiobacillaceae</taxon>
        <taxon>Acidithiobacillus</taxon>
    </lineage>
</organism>
<dbReference type="KEGG" id="afi:Acife_3178"/>
<sequence length="68" mass="8026">MRVARMNHAISVVEDEPTITITAKLVSKIDNIKQKCLFQNPITVTINVIYNIFKDVLQLRYNLFFWQE</sequence>
<gene>
    <name evidence="1" type="ORF">Acife_3178</name>
</gene>